<evidence type="ECO:0000259" key="3">
    <source>
        <dbReference type="Pfam" id="PF00206"/>
    </source>
</evidence>
<dbReference type="InterPro" id="IPR012789">
    <property type="entry name" value="Protocat_PcaB-like"/>
</dbReference>
<accession>A0A7W3QN45</accession>
<dbReference type="PRINTS" id="PR00149">
    <property type="entry name" value="FUMRATELYASE"/>
</dbReference>
<dbReference type="Gene3D" id="1.10.275.10">
    <property type="entry name" value="Fumarase/aspartase (N-terminal domain)"/>
    <property type="match status" value="1"/>
</dbReference>
<dbReference type="EMBL" id="JACJIA010000005">
    <property type="protein sequence ID" value="MBA8952693.1"/>
    <property type="molecule type" value="Genomic_DNA"/>
</dbReference>
<dbReference type="PRINTS" id="PR00145">
    <property type="entry name" value="ARGSUCLYASE"/>
</dbReference>
<keyword evidence="1" id="KW-0456">Lyase</keyword>
<dbReference type="NCBIfam" id="TIGR02426">
    <property type="entry name" value="protocat_pcaB"/>
    <property type="match status" value="1"/>
</dbReference>
<evidence type="ECO:0000313" key="5">
    <source>
        <dbReference type="Proteomes" id="UP000572680"/>
    </source>
</evidence>
<evidence type="ECO:0000256" key="2">
    <source>
        <dbReference type="ARBA" id="ARBA00034772"/>
    </source>
</evidence>
<dbReference type="AlphaFoldDB" id="A0A7W3QN45"/>
<evidence type="ECO:0000256" key="1">
    <source>
        <dbReference type="ARBA" id="ARBA00023239"/>
    </source>
</evidence>
<dbReference type="InterPro" id="IPR022761">
    <property type="entry name" value="Fumarate_lyase_N"/>
</dbReference>
<keyword evidence="5" id="KW-1185">Reference proteome</keyword>
<feature type="domain" description="Fumarate lyase N-terminal" evidence="3">
    <location>
        <begin position="30"/>
        <end position="302"/>
    </location>
</feature>
<evidence type="ECO:0000313" key="4">
    <source>
        <dbReference type="EMBL" id="MBA8952693.1"/>
    </source>
</evidence>
<gene>
    <name evidence="4" type="ORF">HNR61_004339</name>
</gene>
<dbReference type="RefSeq" id="WP_182844946.1">
    <property type="nucleotide sequence ID" value="NZ_JACJIA010000005.1"/>
</dbReference>
<dbReference type="InterPro" id="IPR020557">
    <property type="entry name" value="Fumarate_lyase_CS"/>
</dbReference>
<dbReference type="GO" id="GO:0019619">
    <property type="term" value="P:3,4-dihydroxybenzoate catabolic process"/>
    <property type="evidence" value="ECO:0007669"/>
    <property type="project" value="InterPro"/>
</dbReference>
<dbReference type="Pfam" id="PF00206">
    <property type="entry name" value="Lyase_1"/>
    <property type="match status" value="1"/>
</dbReference>
<dbReference type="Gene3D" id="1.20.200.10">
    <property type="entry name" value="Fumarase/aspartase (Central domain)"/>
    <property type="match status" value="1"/>
</dbReference>
<keyword evidence="4" id="KW-0413">Isomerase</keyword>
<dbReference type="InterPro" id="IPR008948">
    <property type="entry name" value="L-Aspartase-like"/>
</dbReference>
<comment type="caution">
    <text evidence="4">The sequence shown here is derived from an EMBL/GenBank/DDBJ whole genome shotgun (WGS) entry which is preliminary data.</text>
</comment>
<dbReference type="PROSITE" id="PS00163">
    <property type="entry name" value="FUMARATE_LYASES"/>
    <property type="match status" value="1"/>
</dbReference>
<proteinExistence type="inferred from homology"/>
<name>A0A7W3QN45_ACTNM</name>
<dbReference type="GO" id="GO:0047472">
    <property type="term" value="F:3-carboxy-cis,cis-muconate cycloisomerase activity"/>
    <property type="evidence" value="ECO:0007669"/>
    <property type="project" value="UniProtKB-EC"/>
</dbReference>
<dbReference type="PANTHER" id="PTHR43172:SF2">
    <property type="entry name" value="ADENYLOSUCCINATE LYASE C-TERMINAL DOMAIN-CONTAINING PROTEIN"/>
    <property type="match status" value="1"/>
</dbReference>
<comment type="similarity">
    <text evidence="2">Belongs to the class-II fumarase/aspartase family.</text>
</comment>
<dbReference type="InterPro" id="IPR000362">
    <property type="entry name" value="Fumarate_lyase_fam"/>
</dbReference>
<organism evidence="4 5">
    <name type="scientific">Actinomadura namibiensis</name>
    <dbReference type="NCBI Taxonomy" id="182080"/>
    <lineage>
        <taxon>Bacteria</taxon>
        <taxon>Bacillati</taxon>
        <taxon>Actinomycetota</taxon>
        <taxon>Actinomycetes</taxon>
        <taxon>Streptosporangiales</taxon>
        <taxon>Thermomonosporaceae</taxon>
        <taxon>Actinomadura</taxon>
    </lineage>
</organism>
<dbReference type="GO" id="GO:0016829">
    <property type="term" value="F:lyase activity"/>
    <property type="evidence" value="ECO:0007669"/>
    <property type="project" value="UniProtKB-KW"/>
</dbReference>
<dbReference type="EC" id="5.5.1.2" evidence="4"/>
<dbReference type="Proteomes" id="UP000572680">
    <property type="component" value="Unassembled WGS sequence"/>
</dbReference>
<dbReference type="SUPFAM" id="SSF48557">
    <property type="entry name" value="L-aspartase-like"/>
    <property type="match status" value="1"/>
</dbReference>
<reference evidence="4 5" key="1">
    <citation type="submission" date="2020-08" db="EMBL/GenBank/DDBJ databases">
        <title>Genomic Encyclopedia of Type Strains, Phase IV (KMG-IV): sequencing the most valuable type-strain genomes for metagenomic binning, comparative biology and taxonomic classification.</title>
        <authorList>
            <person name="Goeker M."/>
        </authorList>
    </citation>
    <scope>NUCLEOTIDE SEQUENCE [LARGE SCALE GENOMIC DNA]</scope>
    <source>
        <strain evidence="4 5">DSM 44197</strain>
    </source>
</reference>
<dbReference type="InterPro" id="IPR024083">
    <property type="entry name" value="Fumarase/histidase_N"/>
</dbReference>
<sequence length="398" mass="40568">MPSDPSDLDTGLDAGLLSPVRAGTRAEAATGDRAWLQAMLDAEAALARAQARLGIIPGEAAEAIAAAADADRIDLPALARRARGAGNPVVPLVKDLRALAGAAGEHVHRGATSQDIVDTAAMLVADRTRRVILADLNTALDALAGHAERHRDTPMAGRTLGRQALPVTFGLKAAGWLLGLLEARDRLAAVALPAQLGGAAGTLDAYGDRALDLAAAFAAETGLARPDLPWHTRRTPVAELGAALALVAGALGKIATDVAVLAQSEIDEVAEAAGPGRGGSSAMPHKRNPALAVLIRSAALQVPAQAQILLAAQAAPLERPAGEWHAEWQPLRECLRLAGGAAATAAELLPGLEVRPDRMRANLDGLLAVLADHGGPAGTGAASALVDRALATYRKSPA</sequence>
<protein>
    <submittedName>
        <fullName evidence="4">3-carboxy-cis,cis-muconate cycloisomerase</fullName>
        <ecNumber evidence="4">5.5.1.2</ecNumber>
    </submittedName>
</protein>
<dbReference type="PANTHER" id="PTHR43172">
    <property type="entry name" value="ADENYLOSUCCINATE LYASE"/>
    <property type="match status" value="1"/>
</dbReference>